<gene>
    <name evidence="2" type="ORF">CVM52_02605</name>
</gene>
<feature type="signal peptide" evidence="1">
    <location>
        <begin position="1"/>
        <end position="24"/>
    </location>
</feature>
<evidence type="ECO:0000313" key="3">
    <source>
        <dbReference type="Proteomes" id="UP000231553"/>
    </source>
</evidence>
<organism evidence="2 3">
    <name type="scientific">Pseudooceanicola lipolyticus</name>
    <dbReference type="NCBI Taxonomy" id="2029104"/>
    <lineage>
        <taxon>Bacteria</taxon>
        <taxon>Pseudomonadati</taxon>
        <taxon>Pseudomonadota</taxon>
        <taxon>Alphaproteobacteria</taxon>
        <taxon>Rhodobacterales</taxon>
        <taxon>Paracoccaceae</taxon>
        <taxon>Pseudooceanicola</taxon>
    </lineage>
</organism>
<proteinExistence type="predicted"/>
<dbReference type="Proteomes" id="UP000231553">
    <property type="component" value="Unassembled WGS sequence"/>
</dbReference>
<sequence>MKRGAATALTCTSLLLAAPPAAQAYQVDCAILICLAGGWPGSTECNEARSVFISRITPWPVEPPLQIWNCPLGVGYRPPEDERALPLLHEAFGRPRPSAPPPFSAVVEGVLPPRSERDEMLSLIADYADDNGVADVDISGAEYDFVRSIRVYNVEYARQRESGDGDCRQSEKVRVGTYGVQGDFSWYSGSVTSLPDAFEGLTSWGESCPSLYRRAVFIEWTDYQGNYGYEQVNY</sequence>
<name>A0A2M8J670_9RHOB</name>
<protein>
    <submittedName>
        <fullName evidence="2">Uncharacterized protein</fullName>
    </submittedName>
</protein>
<keyword evidence="1" id="KW-0732">Signal</keyword>
<dbReference type="AlphaFoldDB" id="A0A2M8J670"/>
<evidence type="ECO:0000313" key="2">
    <source>
        <dbReference type="EMBL" id="PJE38281.1"/>
    </source>
</evidence>
<feature type="chain" id="PRO_5014604835" evidence="1">
    <location>
        <begin position="25"/>
        <end position="234"/>
    </location>
</feature>
<accession>A0A2M8J670</accession>
<reference evidence="2 3" key="1">
    <citation type="journal article" date="2018" name="Int. J. Syst. Evol. Microbiol.">
        <title>Pseudooceanicola lipolyticus sp. nov., a marine alphaproteobacterium, reclassification of Oceanicola flagellatus as Pseudooceanicola flagellatus comb. nov. and emended description of the genus Pseudooceanicola.</title>
        <authorList>
            <person name="Huang M.-M."/>
            <person name="Guo L.-L."/>
            <person name="Wu Y.-H."/>
            <person name="Lai Q.-L."/>
            <person name="Shao Z.-Z."/>
            <person name="Wang C.-S."/>
            <person name="Wu M."/>
            <person name="Xu X.-W."/>
        </authorList>
    </citation>
    <scope>NUCLEOTIDE SEQUENCE [LARGE SCALE GENOMIC DNA]</scope>
    <source>
        <strain evidence="2 3">157</strain>
    </source>
</reference>
<evidence type="ECO:0000256" key="1">
    <source>
        <dbReference type="SAM" id="SignalP"/>
    </source>
</evidence>
<dbReference type="OrthoDB" id="6197542at2"/>
<keyword evidence="3" id="KW-1185">Reference proteome</keyword>
<dbReference type="EMBL" id="PGTB01000003">
    <property type="protein sequence ID" value="PJE38281.1"/>
    <property type="molecule type" value="Genomic_DNA"/>
</dbReference>
<comment type="caution">
    <text evidence="2">The sequence shown here is derived from an EMBL/GenBank/DDBJ whole genome shotgun (WGS) entry which is preliminary data.</text>
</comment>